<dbReference type="EMBL" id="LGTW01000002">
    <property type="protein sequence ID" value="KWX25633.1"/>
    <property type="molecule type" value="Genomic_DNA"/>
</dbReference>
<dbReference type="PATRIC" id="fig|59750.3.peg.2935"/>
<protein>
    <submittedName>
        <fullName evidence="1">Uncharacterized protein</fullName>
    </submittedName>
</protein>
<keyword evidence="2" id="KW-1185">Reference proteome</keyword>
<evidence type="ECO:0000313" key="2">
    <source>
        <dbReference type="Proteomes" id="UP000070612"/>
    </source>
</evidence>
<organism evidence="1 2">
    <name type="scientific">Mycolicibacterium wolinskyi</name>
    <dbReference type="NCBI Taxonomy" id="59750"/>
    <lineage>
        <taxon>Bacteria</taxon>
        <taxon>Bacillati</taxon>
        <taxon>Actinomycetota</taxon>
        <taxon>Actinomycetes</taxon>
        <taxon>Mycobacteriales</taxon>
        <taxon>Mycobacteriaceae</taxon>
        <taxon>Mycolicibacterium</taxon>
    </lineage>
</organism>
<sequence length="74" mass="8215">MSLYDYEVSRQIGATDPPFYSLIMAAIRKADSQNAARLRNAFPEVHDEFTARYNAPGGMLPTDPEVARSSEFGC</sequence>
<dbReference type="Proteomes" id="UP000070612">
    <property type="component" value="Unassembled WGS sequence"/>
</dbReference>
<dbReference type="RefSeq" id="WP_067844787.1">
    <property type="nucleotide sequence ID" value="NZ_LGTW01000002.1"/>
</dbReference>
<reference evidence="1 2" key="1">
    <citation type="submission" date="2015-07" db="EMBL/GenBank/DDBJ databases">
        <title>A draft genome sequence of Mycobacterium wolinskyi.</title>
        <authorList>
            <person name="de Man T.J."/>
            <person name="Perry K.A."/>
            <person name="Coulliette A.D."/>
            <person name="Jensen B."/>
            <person name="Toney N.C."/>
            <person name="Limbago B.M."/>
            <person name="Noble-Wang J."/>
        </authorList>
    </citation>
    <scope>NUCLEOTIDE SEQUENCE [LARGE SCALE GENOMIC DNA]</scope>
    <source>
        <strain evidence="1 2">CDC_01</strain>
    </source>
</reference>
<accession>A0A132PTI7</accession>
<evidence type="ECO:0000313" key="1">
    <source>
        <dbReference type="EMBL" id="KWX25633.1"/>
    </source>
</evidence>
<dbReference type="AlphaFoldDB" id="A0A132PTI7"/>
<proteinExistence type="predicted"/>
<name>A0A132PTI7_9MYCO</name>
<comment type="caution">
    <text evidence="1">The sequence shown here is derived from an EMBL/GenBank/DDBJ whole genome shotgun (WGS) entry which is preliminary data.</text>
</comment>
<gene>
    <name evidence="1" type="ORF">AFM11_05250</name>
</gene>